<evidence type="ECO:0000313" key="1">
    <source>
        <dbReference type="EMBL" id="GAI39191.1"/>
    </source>
</evidence>
<name>X1P9P3_9ZZZZ</name>
<protein>
    <submittedName>
        <fullName evidence="1">Uncharacterized protein</fullName>
    </submittedName>
</protein>
<dbReference type="AlphaFoldDB" id="X1P9P3"/>
<organism evidence="1">
    <name type="scientific">marine sediment metagenome</name>
    <dbReference type="NCBI Taxonomy" id="412755"/>
    <lineage>
        <taxon>unclassified sequences</taxon>
        <taxon>metagenomes</taxon>
        <taxon>ecological metagenomes</taxon>
    </lineage>
</organism>
<gene>
    <name evidence="1" type="ORF">S06H3_51796</name>
</gene>
<accession>X1P9P3</accession>
<dbReference type="EMBL" id="BARV01032894">
    <property type="protein sequence ID" value="GAI39191.1"/>
    <property type="molecule type" value="Genomic_DNA"/>
</dbReference>
<proteinExistence type="predicted"/>
<comment type="caution">
    <text evidence="1">The sequence shown here is derived from an EMBL/GenBank/DDBJ whole genome shotgun (WGS) entry which is preliminary data.</text>
</comment>
<sequence>MGERVHVYLKDDEVIKWVDEQIKEETFSSWSHVVSFALKQLKKRMSSEPF</sequence>
<reference evidence="1" key="1">
    <citation type="journal article" date="2014" name="Front. Microbiol.">
        <title>High frequency of phylogenetically diverse reductive dehalogenase-homologous genes in deep subseafloor sedimentary metagenomes.</title>
        <authorList>
            <person name="Kawai M."/>
            <person name="Futagami T."/>
            <person name="Toyoda A."/>
            <person name="Takaki Y."/>
            <person name="Nishi S."/>
            <person name="Hori S."/>
            <person name="Arai W."/>
            <person name="Tsubouchi T."/>
            <person name="Morono Y."/>
            <person name="Uchiyama I."/>
            <person name="Ito T."/>
            <person name="Fujiyama A."/>
            <person name="Inagaki F."/>
            <person name="Takami H."/>
        </authorList>
    </citation>
    <scope>NUCLEOTIDE SEQUENCE</scope>
    <source>
        <strain evidence="1">Expedition CK06-06</strain>
    </source>
</reference>